<dbReference type="InterPro" id="IPR052019">
    <property type="entry name" value="F420H2_bilvrd_red/Heme_oxyg"/>
</dbReference>
<evidence type="ECO:0000256" key="2">
    <source>
        <dbReference type="SAM" id="MobiDB-lite"/>
    </source>
</evidence>
<sequence>MALSFQDVIKSKYLLLTTFTKDGRPKPTPIWGVPDGGKLLVITDDGSWKVRRINNTPRVMIARSGSLGRPKSEPVEAVARVLPKSETRRVYNAVLRRYWYHSWWFYAHSIVRGGIDKVHVGLEIEPTASGDHENATGNTFPEKGRR</sequence>
<dbReference type="RefSeq" id="WP_071512951.1">
    <property type="nucleotide sequence ID" value="NZ_CP060015.1"/>
</dbReference>
<evidence type="ECO:0000256" key="1">
    <source>
        <dbReference type="ARBA" id="ARBA00023002"/>
    </source>
</evidence>
<evidence type="ECO:0000313" key="5">
    <source>
        <dbReference type="Proteomes" id="UP000243140"/>
    </source>
</evidence>
<accession>A0ABX3SW23</accession>
<dbReference type="Proteomes" id="UP000243140">
    <property type="component" value="Unassembled WGS sequence"/>
</dbReference>
<dbReference type="InterPro" id="IPR011576">
    <property type="entry name" value="Pyridox_Oxase_N"/>
</dbReference>
<protein>
    <submittedName>
        <fullName evidence="4">PPOX class F420-dependent enzyme</fullName>
    </submittedName>
</protein>
<gene>
    <name evidence="4" type="ORF">BST29_07660</name>
</gene>
<dbReference type="EMBL" id="MVHV01000006">
    <property type="protein sequence ID" value="ORA83871.1"/>
    <property type="molecule type" value="Genomic_DNA"/>
</dbReference>
<dbReference type="PANTHER" id="PTHR35176">
    <property type="entry name" value="HEME OXYGENASE HI_0854-RELATED"/>
    <property type="match status" value="1"/>
</dbReference>
<organism evidence="4 5">
    <name type="scientific">Mycobacterium malmoense</name>
    <dbReference type="NCBI Taxonomy" id="1780"/>
    <lineage>
        <taxon>Bacteria</taxon>
        <taxon>Bacillati</taxon>
        <taxon>Actinomycetota</taxon>
        <taxon>Actinomycetes</taxon>
        <taxon>Mycobacteriales</taxon>
        <taxon>Mycobacteriaceae</taxon>
        <taxon>Mycobacterium</taxon>
    </lineage>
</organism>
<dbReference type="Pfam" id="PF01243">
    <property type="entry name" value="PNPOx_N"/>
    <property type="match status" value="1"/>
</dbReference>
<reference evidence="4 5" key="1">
    <citation type="submission" date="2017-02" db="EMBL/GenBank/DDBJ databases">
        <title>The new phylogeny of genus Mycobacterium.</title>
        <authorList>
            <person name="Tortoli E."/>
            <person name="Trovato A."/>
            <person name="Cirillo D.M."/>
        </authorList>
    </citation>
    <scope>NUCLEOTIDE SEQUENCE [LARGE SCALE GENOMIC DNA]</scope>
    <source>
        <strain evidence="4 5">IP1130001</strain>
    </source>
</reference>
<dbReference type="InterPro" id="IPR012349">
    <property type="entry name" value="Split_barrel_FMN-bd"/>
</dbReference>
<dbReference type="PANTHER" id="PTHR35176:SF11">
    <property type="entry name" value="PYRIDOXAMINE 5'-PHOSPHATE OXIDASE FAMILY PROTEIN"/>
    <property type="match status" value="1"/>
</dbReference>
<proteinExistence type="predicted"/>
<keyword evidence="5" id="KW-1185">Reference proteome</keyword>
<dbReference type="InterPro" id="IPR019965">
    <property type="entry name" value="PPOX_F420-dep_Rv2061_put"/>
</dbReference>
<dbReference type="Gene3D" id="2.30.110.10">
    <property type="entry name" value="Electron Transport, Fmn-binding Protein, Chain A"/>
    <property type="match status" value="1"/>
</dbReference>
<dbReference type="SUPFAM" id="SSF50475">
    <property type="entry name" value="FMN-binding split barrel"/>
    <property type="match status" value="1"/>
</dbReference>
<evidence type="ECO:0000259" key="3">
    <source>
        <dbReference type="Pfam" id="PF01243"/>
    </source>
</evidence>
<evidence type="ECO:0000313" key="4">
    <source>
        <dbReference type="EMBL" id="ORA83871.1"/>
    </source>
</evidence>
<dbReference type="NCBIfam" id="TIGR03666">
    <property type="entry name" value="Rv2061_F420"/>
    <property type="match status" value="1"/>
</dbReference>
<feature type="domain" description="Pyridoxamine 5'-phosphate oxidase N-terminal" evidence="3">
    <location>
        <begin position="10"/>
        <end position="62"/>
    </location>
</feature>
<feature type="region of interest" description="Disordered" evidence="2">
    <location>
        <begin position="127"/>
        <end position="146"/>
    </location>
</feature>
<comment type="caution">
    <text evidence="4">The sequence shown here is derived from an EMBL/GenBank/DDBJ whole genome shotgun (WGS) entry which is preliminary data.</text>
</comment>
<keyword evidence="1" id="KW-0560">Oxidoreductase</keyword>
<name>A0ABX3SW23_MYCMA</name>